<dbReference type="InterPro" id="IPR010065">
    <property type="entry name" value="AA_ABC_transptr_permease_3TM"/>
</dbReference>
<dbReference type="STRING" id="1316936.K678_08249"/>
<keyword evidence="4" id="KW-1003">Cell membrane</keyword>
<dbReference type="AlphaFoldDB" id="S9TIB6"/>
<feature type="transmembrane region" description="Helical" evidence="8">
    <location>
        <begin position="142"/>
        <end position="167"/>
    </location>
</feature>
<proteinExistence type="inferred from homology"/>
<dbReference type="PANTHER" id="PTHR30614:SF21">
    <property type="entry name" value="AMINO ACID ABC TRANSPORTER PERMEASE"/>
    <property type="match status" value="1"/>
</dbReference>
<dbReference type="OrthoDB" id="7190458at2"/>
<comment type="subcellular location">
    <subcellularLocation>
        <location evidence="1">Cell inner membrane</location>
        <topology evidence="1">Multi-pass membrane protein</topology>
    </subcellularLocation>
    <subcellularLocation>
        <location evidence="8">Cell membrane</location>
        <topology evidence="8">Multi-pass membrane protein</topology>
    </subcellularLocation>
</comment>
<evidence type="ECO:0000256" key="3">
    <source>
        <dbReference type="ARBA" id="ARBA00022448"/>
    </source>
</evidence>
<gene>
    <name evidence="10" type="ORF">K678_08249</name>
</gene>
<reference evidence="10 11" key="1">
    <citation type="submission" date="2013-04" db="EMBL/GenBank/DDBJ databases">
        <authorList>
            <person name="Kuznetsov B."/>
            <person name="Ivanovsky R."/>
        </authorList>
    </citation>
    <scope>NUCLEOTIDE SEQUENCE [LARGE SCALE GENOMIC DNA]</scope>
    <source>
        <strain evidence="10 11">MGU-K5</strain>
    </source>
</reference>
<dbReference type="InterPro" id="IPR000515">
    <property type="entry name" value="MetI-like"/>
</dbReference>
<dbReference type="SUPFAM" id="SSF161098">
    <property type="entry name" value="MetI-like"/>
    <property type="match status" value="1"/>
</dbReference>
<keyword evidence="6 8" id="KW-1133">Transmembrane helix</keyword>
<dbReference type="Gene3D" id="1.10.3720.10">
    <property type="entry name" value="MetI-like"/>
    <property type="match status" value="1"/>
</dbReference>
<dbReference type="NCBIfam" id="TIGR01726">
    <property type="entry name" value="HEQRo_perm_3TM"/>
    <property type="match status" value="1"/>
</dbReference>
<evidence type="ECO:0000256" key="5">
    <source>
        <dbReference type="ARBA" id="ARBA00022692"/>
    </source>
</evidence>
<evidence type="ECO:0000256" key="8">
    <source>
        <dbReference type="RuleBase" id="RU363032"/>
    </source>
</evidence>
<dbReference type="eggNOG" id="COG0765">
    <property type="taxonomic scope" value="Bacteria"/>
</dbReference>
<keyword evidence="5 8" id="KW-0812">Transmembrane</keyword>
<comment type="similarity">
    <text evidence="2">Belongs to the binding-protein-dependent transport system permease family. HisMQ subfamily.</text>
</comment>
<dbReference type="InterPro" id="IPR035906">
    <property type="entry name" value="MetI-like_sf"/>
</dbReference>
<organism evidence="10 11">
    <name type="scientific">Magnetospirillum fulvum MGU-K5</name>
    <dbReference type="NCBI Taxonomy" id="1316936"/>
    <lineage>
        <taxon>Bacteria</taxon>
        <taxon>Pseudomonadati</taxon>
        <taxon>Pseudomonadota</taxon>
        <taxon>Alphaproteobacteria</taxon>
        <taxon>Rhodospirillales</taxon>
        <taxon>Rhodospirillaceae</taxon>
        <taxon>Magnetospirillum</taxon>
    </lineage>
</organism>
<evidence type="ECO:0000256" key="6">
    <source>
        <dbReference type="ARBA" id="ARBA00022989"/>
    </source>
</evidence>
<feature type="domain" description="ABC transmembrane type-1" evidence="9">
    <location>
        <begin position="28"/>
        <end position="218"/>
    </location>
</feature>
<keyword evidence="7 8" id="KW-0472">Membrane</keyword>
<feature type="transmembrane region" description="Helical" evidence="8">
    <location>
        <begin position="28"/>
        <end position="55"/>
    </location>
</feature>
<dbReference type="GO" id="GO:0043190">
    <property type="term" value="C:ATP-binding cassette (ABC) transporter complex"/>
    <property type="evidence" value="ECO:0007669"/>
    <property type="project" value="InterPro"/>
</dbReference>
<evidence type="ECO:0000256" key="4">
    <source>
        <dbReference type="ARBA" id="ARBA00022475"/>
    </source>
</evidence>
<dbReference type="CDD" id="cd06261">
    <property type="entry name" value="TM_PBP2"/>
    <property type="match status" value="1"/>
</dbReference>
<dbReference type="PROSITE" id="PS50928">
    <property type="entry name" value="ABC_TM1"/>
    <property type="match status" value="1"/>
</dbReference>
<evidence type="ECO:0000256" key="7">
    <source>
        <dbReference type="ARBA" id="ARBA00023136"/>
    </source>
</evidence>
<keyword evidence="3 8" id="KW-0813">Transport</keyword>
<dbReference type="Pfam" id="PF00528">
    <property type="entry name" value="BPD_transp_1"/>
    <property type="match status" value="1"/>
</dbReference>
<comment type="caution">
    <text evidence="10">The sequence shown here is derived from an EMBL/GenBank/DDBJ whole genome shotgun (WGS) entry which is preliminary data.</text>
</comment>
<feature type="transmembrane region" description="Helical" evidence="8">
    <location>
        <begin position="199"/>
        <end position="218"/>
    </location>
</feature>
<evidence type="ECO:0000259" key="9">
    <source>
        <dbReference type="PROSITE" id="PS50928"/>
    </source>
</evidence>
<dbReference type="Proteomes" id="UP000015350">
    <property type="component" value="Unassembled WGS sequence"/>
</dbReference>
<evidence type="ECO:0000313" key="10">
    <source>
        <dbReference type="EMBL" id="EPY01991.1"/>
    </source>
</evidence>
<accession>S9TIB6</accession>
<evidence type="ECO:0000256" key="2">
    <source>
        <dbReference type="ARBA" id="ARBA00010072"/>
    </source>
</evidence>
<dbReference type="EMBL" id="AQPH01000024">
    <property type="protein sequence ID" value="EPY01991.1"/>
    <property type="molecule type" value="Genomic_DNA"/>
</dbReference>
<dbReference type="GO" id="GO:0006865">
    <property type="term" value="P:amino acid transport"/>
    <property type="evidence" value="ECO:0007669"/>
    <property type="project" value="TreeGrafter"/>
</dbReference>
<dbReference type="GO" id="GO:0022857">
    <property type="term" value="F:transmembrane transporter activity"/>
    <property type="evidence" value="ECO:0007669"/>
    <property type="project" value="InterPro"/>
</dbReference>
<evidence type="ECO:0000313" key="11">
    <source>
        <dbReference type="Proteomes" id="UP000015350"/>
    </source>
</evidence>
<dbReference type="PATRIC" id="fig|1316936.3.peg.1648"/>
<protein>
    <submittedName>
        <fullName evidence="10">Amino acid ABC transporter permease</fullName>
    </submittedName>
</protein>
<dbReference type="RefSeq" id="WP_021131992.1">
    <property type="nucleotide sequence ID" value="NZ_AQPH01000024.1"/>
</dbReference>
<dbReference type="PANTHER" id="PTHR30614">
    <property type="entry name" value="MEMBRANE COMPONENT OF AMINO ACID ABC TRANSPORTER"/>
    <property type="match status" value="1"/>
</dbReference>
<evidence type="ECO:0000256" key="1">
    <source>
        <dbReference type="ARBA" id="ARBA00004429"/>
    </source>
</evidence>
<name>S9TIB6_MAGFU</name>
<sequence length="231" mass="24949">MPPELDVIWRNLDYLLWGRMAQGEPGGLLLSVLIALASGVLALVGGIALAVLAWFSSGLLRRVLFVWADLIRGIPLIFVIFWVYFLVPALFGGAIPGTVSVILALAWFSAAAVMYSTLSGLEALSGGQREAALSTGLSEMQTLFVVLLPQALVNLVPSYVSLFASLIKDTSLAFIVNVPELTMVASQVNNRTQLYPTTIFLFTAALYFVLCGGLSLLVRKIMRRPVAASWD</sequence>
<dbReference type="InterPro" id="IPR043429">
    <property type="entry name" value="ArtM/GltK/GlnP/TcyL/YhdX-like"/>
</dbReference>